<dbReference type="RefSeq" id="XP_013075048.2">
    <property type="nucleotide sequence ID" value="XM_013219594.2"/>
</dbReference>
<name>A0A2C9LDQ4_BIOGL</name>
<organism evidence="1 2">
    <name type="scientific">Biomphalaria glabrata</name>
    <name type="common">Bloodfluke planorb</name>
    <name type="synonym">Freshwater snail</name>
    <dbReference type="NCBI Taxonomy" id="6526"/>
    <lineage>
        <taxon>Eukaryota</taxon>
        <taxon>Metazoa</taxon>
        <taxon>Spiralia</taxon>
        <taxon>Lophotrochozoa</taxon>
        <taxon>Mollusca</taxon>
        <taxon>Gastropoda</taxon>
        <taxon>Heterobranchia</taxon>
        <taxon>Euthyneura</taxon>
        <taxon>Panpulmonata</taxon>
        <taxon>Hygrophila</taxon>
        <taxon>Lymnaeoidea</taxon>
        <taxon>Planorbidae</taxon>
        <taxon>Biomphalaria</taxon>
    </lineage>
</organism>
<dbReference type="Proteomes" id="UP000076420">
    <property type="component" value="Unassembled WGS sequence"/>
</dbReference>
<dbReference type="AlphaFoldDB" id="A0A2C9LDQ4"/>
<dbReference type="EnsemblMetazoa" id="BGLB029944-RB">
    <property type="protein sequence ID" value="BGLB029944-PB"/>
    <property type="gene ID" value="BGLB029944"/>
</dbReference>
<dbReference type="VEuPathDB" id="VectorBase:BGLB029944"/>
<dbReference type="RefSeq" id="XP_013075049.2">
    <property type="nucleotide sequence ID" value="XM_013219595.2"/>
</dbReference>
<sequence>MNEVSETRIIVLHASLVKKRSKSITKNEAYKPRHALSETRFDHMPDVVIGKIMSYLHWLEREWLVLAIPSMARIINSPLAWENFENDRTYPIDVLHMYYSVIVTRELIVIQRYGRYFQSCSIWLHSLVGAEECGDSDCLLLKAITENCTNLKLLSIMHPPDVTLTDFKSTSSYYMKHIKSLAAKRGESFRLCLSRLFYSSVNTIATGIVSYLLYLQENDLLRHISCLDFSHGLVFDAQCASYMFGLVNCENISILKCPIHSVNTTIVLSMAKKKLKQLYLVNDDHTQEAGFLEKMYLDWEKISKELARKKKKKRFLMVHYIFRNRAMSHEDLHPNPLLHSLIFDNLSSNISAKLLRRIADQYGSTLRILAFCSNYWEFLMHFADLGEINESFKYLGRNCVQLTAFLSCLSLPSSALVCLVMSSRSVSTVRVFKENVRLATADKPEGVFLLKMARALGLRKWDMVKKGANIFKIPNVDCRLLFATCFNEF</sequence>
<dbReference type="OrthoDB" id="6065175at2759"/>
<evidence type="ECO:0000313" key="2">
    <source>
        <dbReference type="Proteomes" id="UP000076420"/>
    </source>
</evidence>
<gene>
    <name evidence="1" type="primary">106061445</name>
</gene>
<dbReference type="KEGG" id="bgt:106061445"/>
<proteinExistence type="predicted"/>
<evidence type="ECO:0008006" key="3">
    <source>
        <dbReference type="Google" id="ProtNLM"/>
    </source>
</evidence>
<accession>A0A2C9LDQ4</accession>
<protein>
    <recommendedName>
        <fullName evidence="3">F-box domain-containing protein</fullName>
    </recommendedName>
</protein>
<evidence type="ECO:0000313" key="1">
    <source>
        <dbReference type="EnsemblMetazoa" id="BGLB029944-PB"/>
    </source>
</evidence>
<dbReference type="VEuPathDB" id="VectorBase:BGLAX_046943"/>
<reference evidence="1" key="1">
    <citation type="submission" date="2020-05" db="UniProtKB">
        <authorList>
            <consortium name="EnsemblMetazoa"/>
        </authorList>
    </citation>
    <scope>IDENTIFICATION</scope>
    <source>
        <strain evidence="1">BB02</strain>
    </source>
</reference>
<dbReference type="EnsemblMetazoa" id="BGLB029944-RA">
    <property type="protein sequence ID" value="BGLB029944-PA"/>
    <property type="gene ID" value="BGLB029944"/>
</dbReference>